<dbReference type="InterPro" id="IPR041685">
    <property type="entry name" value="AAA_GajA/Old/RecF-like"/>
</dbReference>
<dbReference type="SUPFAM" id="SSF52540">
    <property type="entry name" value="P-loop containing nucleoside triphosphate hydrolases"/>
    <property type="match status" value="1"/>
</dbReference>
<keyword evidence="4" id="KW-1185">Reference proteome</keyword>
<dbReference type="OrthoDB" id="9816534at2"/>
<dbReference type="GO" id="GO:0016887">
    <property type="term" value="F:ATP hydrolysis activity"/>
    <property type="evidence" value="ECO:0007669"/>
    <property type="project" value="InterPro"/>
</dbReference>
<evidence type="ECO:0000259" key="1">
    <source>
        <dbReference type="Pfam" id="PF13175"/>
    </source>
</evidence>
<dbReference type="InterPro" id="IPR051396">
    <property type="entry name" value="Bact_Antivir_Def_Nuclease"/>
</dbReference>
<dbReference type="AlphaFoldDB" id="A0A212QIM8"/>
<feature type="domain" description="Endonuclease GajA/Old nuclease/RecF-like AAA" evidence="1">
    <location>
        <begin position="1"/>
        <end position="47"/>
    </location>
</feature>
<protein>
    <submittedName>
        <fullName evidence="3">ATPase/GTPase, AAA15 family</fullName>
    </submittedName>
</protein>
<dbReference type="EMBL" id="FYDG01000001">
    <property type="protein sequence ID" value="SNB59214.1"/>
    <property type="molecule type" value="Genomic_DNA"/>
</dbReference>
<dbReference type="Proteomes" id="UP000198418">
    <property type="component" value="Unassembled WGS sequence"/>
</dbReference>
<gene>
    <name evidence="3" type="ORF">SAMN06265338_101599</name>
</gene>
<dbReference type="PANTHER" id="PTHR43581">
    <property type="entry name" value="ATP/GTP PHOSPHATASE"/>
    <property type="match status" value="1"/>
</dbReference>
<accession>A0A212QIM8</accession>
<dbReference type="InterPro" id="IPR003959">
    <property type="entry name" value="ATPase_AAA_core"/>
</dbReference>
<dbReference type="Gene3D" id="3.40.50.300">
    <property type="entry name" value="P-loop containing nucleotide triphosphate hydrolases"/>
    <property type="match status" value="2"/>
</dbReference>
<reference evidence="4" key="1">
    <citation type="submission" date="2017-06" db="EMBL/GenBank/DDBJ databases">
        <authorList>
            <person name="Varghese N."/>
            <person name="Submissions S."/>
        </authorList>
    </citation>
    <scope>NUCLEOTIDE SEQUENCE [LARGE SCALE GENOMIC DNA]</scope>
    <source>
        <strain evidence="4">DSM 137</strain>
    </source>
</reference>
<evidence type="ECO:0000259" key="2">
    <source>
        <dbReference type="Pfam" id="PF13304"/>
    </source>
</evidence>
<dbReference type="CDD" id="cd00267">
    <property type="entry name" value="ABC_ATPase"/>
    <property type="match status" value="1"/>
</dbReference>
<dbReference type="InterPro" id="IPR027417">
    <property type="entry name" value="P-loop_NTPase"/>
</dbReference>
<sequence length="592" mass="67498">MQLRTVRFRNFKGLRNYQISFRHINVLVGPNNAGKSSVLDAFRLLGAALRYARRRNPTVIARESSSIFGWEVPVSTLPISLVNVHSDANYDSVEETSISFEFTNGSQIRILLIDSARCLMTVETNGARVTTTSQFKARFPVEIYAFPTLGPIEEEEEWLTDEYVERHRSGRRSHRMFRNVWFRQRELFSTFKKMVEESWLGVTISEPVRYGVAPPRLEMFFTEARRAREVSWAGFGFQVWLQLLTHLVSATTSTALIVDEPEIYLHPDLQRRLFELLRRTGKQIILATHSAEIVNDAERDEVVLVDRGRRAAKRIGEIEGLQEALFSIGSAQNIHLTKLSRGRRVLFFEGQDYKLLRRFASQLGYEALADGGDVTVVPIGGFAQRQRIEDAAWTFGQVLKAEIAIAALLDRDYRSIEEINEIVAGIRSVVPRFHVLGSKEIENYLLVPHAIAKAVEARLRDRPAELEKFAASGESTIFRLLEEITASMRTDVQSQVVGHRIRYFAKSGKDISTLTKEAITFLDPIWENKKMRFGAVPGKQTFAELNTRLQNDLHVSITAIQIVSHIRRADIPDEFNTILEDLNDFARSLSTR</sequence>
<evidence type="ECO:0000313" key="4">
    <source>
        <dbReference type="Proteomes" id="UP000198418"/>
    </source>
</evidence>
<feature type="domain" description="ATPase AAA-type core" evidence="2">
    <location>
        <begin position="216"/>
        <end position="295"/>
    </location>
</feature>
<dbReference type="GO" id="GO:0005524">
    <property type="term" value="F:ATP binding"/>
    <property type="evidence" value="ECO:0007669"/>
    <property type="project" value="InterPro"/>
</dbReference>
<organism evidence="3 4">
    <name type="scientific">Rhodoblastus acidophilus</name>
    <name type="common">Rhodopseudomonas acidophila</name>
    <dbReference type="NCBI Taxonomy" id="1074"/>
    <lineage>
        <taxon>Bacteria</taxon>
        <taxon>Pseudomonadati</taxon>
        <taxon>Pseudomonadota</taxon>
        <taxon>Alphaproteobacteria</taxon>
        <taxon>Hyphomicrobiales</taxon>
        <taxon>Rhodoblastaceae</taxon>
        <taxon>Rhodoblastus</taxon>
    </lineage>
</organism>
<dbReference type="Pfam" id="PF13175">
    <property type="entry name" value="AAA_15"/>
    <property type="match status" value="1"/>
</dbReference>
<dbReference type="PANTHER" id="PTHR43581:SF2">
    <property type="entry name" value="EXCINUCLEASE ATPASE SUBUNIT"/>
    <property type="match status" value="1"/>
</dbReference>
<dbReference type="Pfam" id="PF13304">
    <property type="entry name" value="AAA_21"/>
    <property type="match status" value="1"/>
</dbReference>
<evidence type="ECO:0000313" key="3">
    <source>
        <dbReference type="EMBL" id="SNB59214.1"/>
    </source>
</evidence>
<proteinExistence type="predicted"/>
<name>A0A212QIM8_RHOAC</name>